<dbReference type="EMBL" id="JBHTMB010000106">
    <property type="protein sequence ID" value="MFD1234047.1"/>
    <property type="molecule type" value="Genomic_DNA"/>
</dbReference>
<accession>A0ABW3VG90</accession>
<evidence type="ECO:0000313" key="4">
    <source>
        <dbReference type="Proteomes" id="UP001597182"/>
    </source>
</evidence>
<dbReference type="RefSeq" id="WP_346093057.1">
    <property type="nucleotide sequence ID" value="NZ_BAABKS010000068.1"/>
</dbReference>
<evidence type="ECO:0000256" key="1">
    <source>
        <dbReference type="SAM" id="MobiDB-lite"/>
    </source>
</evidence>
<dbReference type="PROSITE" id="PS50943">
    <property type="entry name" value="HTH_CROC1"/>
    <property type="match status" value="1"/>
</dbReference>
<name>A0ABW3VG90_9PSEU</name>
<proteinExistence type="predicted"/>
<dbReference type="Proteomes" id="UP001597182">
    <property type="component" value="Unassembled WGS sequence"/>
</dbReference>
<evidence type="ECO:0000259" key="2">
    <source>
        <dbReference type="PROSITE" id="PS50943"/>
    </source>
</evidence>
<dbReference type="InterPro" id="IPR010982">
    <property type="entry name" value="Lambda_DNA-bd_dom_sf"/>
</dbReference>
<sequence length="166" mass="18331">MAGEHVQPGRTASAAADPDGGRARPGPNRRGSIPERLNYLFETVHPPGRKPYSAAEVARWINANGGKISAVYILKILNGERETPSHRYLKQIAQFFGVSLGVFYDDDPPELDAEALHTQIALRDDKVQSMMLRASRLSPRSQDAISDIIDNLLRAEGKTPEDDARR</sequence>
<protein>
    <submittedName>
        <fullName evidence="3">XRE family transcriptional regulator</fullName>
    </submittedName>
</protein>
<reference evidence="4" key="1">
    <citation type="journal article" date="2019" name="Int. J. Syst. Evol. Microbiol.">
        <title>The Global Catalogue of Microorganisms (GCM) 10K type strain sequencing project: providing services to taxonomists for standard genome sequencing and annotation.</title>
        <authorList>
            <consortium name="The Broad Institute Genomics Platform"/>
            <consortium name="The Broad Institute Genome Sequencing Center for Infectious Disease"/>
            <person name="Wu L."/>
            <person name="Ma J."/>
        </authorList>
    </citation>
    <scope>NUCLEOTIDE SEQUENCE [LARGE SCALE GENOMIC DNA]</scope>
    <source>
        <strain evidence="4">CCUG 49018</strain>
    </source>
</reference>
<dbReference type="Gene3D" id="1.10.260.40">
    <property type="entry name" value="lambda repressor-like DNA-binding domains"/>
    <property type="match status" value="1"/>
</dbReference>
<feature type="compositionally biased region" description="Low complexity" evidence="1">
    <location>
        <begin position="14"/>
        <end position="31"/>
    </location>
</feature>
<evidence type="ECO:0000313" key="3">
    <source>
        <dbReference type="EMBL" id="MFD1234047.1"/>
    </source>
</evidence>
<gene>
    <name evidence="3" type="ORF">ACFQ34_12200</name>
</gene>
<feature type="domain" description="HTH cro/C1-type" evidence="2">
    <location>
        <begin position="68"/>
        <end position="103"/>
    </location>
</feature>
<organism evidence="3 4">
    <name type="scientific">Pseudonocardia benzenivorans</name>
    <dbReference type="NCBI Taxonomy" id="228005"/>
    <lineage>
        <taxon>Bacteria</taxon>
        <taxon>Bacillati</taxon>
        <taxon>Actinomycetota</taxon>
        <taxon>Actinomycetes</taxon>
        <taxon>Pseudonocardiales</taxon>
        <taxon>Pseudonocardiaceae</taxon>
        <taxon>Pseudonocardia</taxon>
    </lineage>
</organism>
<keyword evidence="4" id="KW-1185">Reference proteome</keyword>
<dbReference type="SUPFAM" id="SSF47413">
    <property type="entry name" value="lambda repressor-like DNA-binding domains"/>
    <property type="match status" value="1"/>
</dbReference>
<dbReference type="InterPro" id="IPR001387">
    <property type="entry name" value="Cro/C1-type_HTH"/>
</dbReference>
<feature type="region of interest" description="Disordered" evidence="1">
    <location>
        <begin position="1"/>
        <end position="33"/>
    </location>
</feature>
<comment type="caution">
    <text evidence="3">The sequence shown here is derived from an EMBL/GenBank/DDBJ whole genome shotgun (WGS) entry which is preliminary data.</text>
</comment>